<feature type="compositionally biased region" description="Basic and acidic residues" evidence="2">
    <location>
        <begin position="406"/>
        <end position="422"/>
    </location>
</feature>
<dbReference type="PANTHER" id="PTHR23095">
    <property type="entry name" value="PARANEOPLASTIC ANTIGEN"/>
    <property type="match status" value="1"/>
</dbReference>
<feature type="domain" description="CCHC-type" evidence="3">
    <location>
        <begin position="481"/>
        <end position="496"/>
    </location>
</feature>
<feature type="compositionally biased region" description="Polar residues" evidence="2">
    <location>
        <begin position="447"/>
        <end position="460"/>
    </location>
</feature>
<dbReference type="PANTHER" id="PTHR23095:SF51">
    <property type="entry name" value="PARANEOPLASTIC ANTIGEN MA1 HOMOLOG-RELATED"/>
    <property type="match status" value="1"/>
</dbReference>
<dbReference type="Gene3D" id="2.40.70.10">
    <property type="entry name" value="Acid Proteases"/>
    <property type="match status" value="1"/>
</dbReference>
<dbReference type="CDD" id="cd00303">
    <property type="entry name" value="retropepsin_like"/>
    <property type="match status" value="1"/>
</dbReference>
<dbReference type="SUPFAM" id="SSF50630">
    <property type="entry name" value="Acid proteases"/>
    <property type="match status" value="1"/>
</dbReference>
<dbReference type="InterPro" id="IPR036875">
    <property type="entry name" value="Znf_CCHC_sf"/>
</dbReference>
<dbReference type="InParanoid" id="A0A3B1JFJ8"/>
<dbReference type="InterPro" id="IPR026523">
    <property type="entry name" value="PNMA"/>
</dbReference>
<dbReference type="SUPFAM" id="SSF57756">
    <property type="entry name" value="Retrovirus zinc finger-like domains"/>
    <property type="match status" value="1"/>
</dbReference>
<dbReference type="InterPro" id="IPR048271">
    <property type="entry name" value="PNMA_N"/>
</dbReference>
<dbReference type="SMART" id="SM00343">
    <property type="entry name" value="ZnF_C2HC"/>
    <property type="match status" value="1"/>
</dbReference>
<name>A0A3B1JFJ8_ASTMX</name>
<sequence length="750" mass="83840">MAEHTGVSPSDELRNWCRGEGLDLKHAFMLTGVPEDTDIAYIEENVQAVKALGRVRVRGKRFDPQQNSLVVLCASREVVDPTRIPPEIVPSGGGPTWKVIISDEFSNSADGFDEKLFRLLKEEGKTLGDISTLHAKSTPQVQVSSPESIIRAVSDLLEKTAKPHSESHAYKRLRIFSGTSPTPAGEENLENWLEQAKLMVEESNCSDGEKRRRIVESLKGSALEIFQAVKVADPQASPVAYIEAIESSFGSMESGEDLYFAYRTMQQQSGERLSDFLRRLDRSLTKIVQRGGLPAALVDQARVEQLLRGAVDSDLMLIHLRLRERKNNPPTFLKLLNEIKEEEQYEATRQKMNTPSRRQHIRTVHACEERSSEIDELKELRTDIKKWITKAGEQTDKLTKTPTTDTDSRAKEKLTHPEHESEVQMLKRQVQELQSQLTVMAVQQVHSTSYRGRSFKQSSDPPGRELPRERGELAKHDTFFCYRCGEDGHIATKCKDPENLPKVIQKLIRALHTRSTEKKEPKRNPSDKNCAVKKSLVKTMPTSSLPQGLVGPSSTIPVKVAGHSCQALLDSGSQVTIVFESWYSRHLSHIPLHPVTGLAIWGLSESSYPYRGYIVVDFEFPKELSGDNQSISVLALVCPEPQTSDHIPVIIGTNANLFKRLAQLCQGTADSHQSHSFRVQPLLSPVLHSNQSCKQDTDGLVGKVKWLGPGPLTLAPRVESYVTCSVEPTQSLSKEILLVETPSSLNFRME</sequence>
<dbReference type="Pfam" id="PF20846">
    <property type="entry name" value="PNMA_N"/>
    <property type="match status" value="1"/>
</dbReference>
<dbReference type="GO" id="GO:0006508">
    <property type="term" value="P:proteolysis"/>
    <property type="evidence" value="ECO:0007669"/>
    <property type="project" value="InterPro"/>
</dbReference>
<dbReference type="InterPro" id="IPR001969">
    <property type="entry name" value="Aspartic_peptidase_AS"/>
</dbReference>
<dbReference type="InterPro" id="IPR048270">
    <property type="entry name" value="PNMA_C"/>
</dbReference>
<reference evidence="4" key="3">
    <citation type="submission" date="2025-08" db="UniProtKB">
        <authorList>
            <consortium name="Ensembl"/>
        </authorList>
    </citation>
    <scope>IDENTIFICATION</scope>
</reference>
<dbReference type="AlphaFoldDB" id="A0A3B1JFJ8"/>
<dbReference type="GO" id="GO:0003676">
    <property type="term" value="F:nucleic acid binding"/>
    <property type="evidence" value="ECO:0007669"/>
    <property type="project" value="InterPro"/>
</dbReference>
<dbReference type="InterPro" id="IPR021109">
    <property type="entry name" value="Peptidase_aspartic_dom_sf"/>
</dbReference>
<proteinExistence type="predicted"/>
<keyword evidence="1" id="KW-0862">Zinc</keyword>
<keyword evidence="1" id="KW-0863">Zinc-finger</keyword>
<evidence type="ECO:0000256" key="1">
    <source>
        <dbReference type="PROSITE-ProRule" id="PRU00047"/>
    </source>
</evidence>
<reference evidence="5" key="1">
    <citation type="submission" date="2013-03" db="EMBL/GenBank/DDBJ databases">
        <authorList>
            <person name="Jeffery W."/>
            <person name="Warren W."/>
            <person name="Wilson R.K."/>
        </authorList>
    </citation>
    <scope>NUCLEOTIDE SEQUENCE</scope>
    <source>
        <strain evidence="5">female</strain>
    </source>
</reference>
<feature type="compositionally biased region" description="Basic and acidic residues" evidence="2">
    <location>
        <begin position="462"/>
        <end position="471"/>
    </location>
</feature>
<dbReference type="PROSITE" id="PS50158">
    <property type="entry name" value="ZF_CCHC"/>
    <property type="match status" value="1"/>
</dbReference>
<dbReference type="Proteomes" id="UP000018467">
    <property type="component" value="Unassembled WGS sequence"/>
</dbReference>
<dbReference type="Bgee" id="ENSAMXG00000043621">
    <property type="expression patterns" value="Expressed in camera-type eye and 5 other cell types or tissues"/>
</dbReference>
<reference evidence="4" key="4">
    <citation type="submission" date="2025-09" db="UniProtKB">
        <authorList>
            <consortium name="Ensembl"/>
        </authorList>
    </citation>
    <scope>IDENTIFICATION</scope>
</reference>
<dbReference type="Ensembl" id="ENSAMXT00000054080.1">
    <property type="protein sequence ID" value="ENSAMXP00000041187.1"/>
    <property type="gene ID" value="ENSAMXG00000043621.1"/>
</dbReference>
<keyword evidence="1" id="KW-0479">Metal-binding</keyword>
<dbReference type="PROSITE" id="PS00141">
    <property type="entry name" value="ASP_PROTEASE"/>
    <property type="match status" value="1"/>
</dbReference>
<evidence type="ECO:0000259" key="3">
    <source>
        <dbReference type="PROSITE" id="PS50158"/>
    </source>
</evidence>
<dbReference type="InterPro" id="IPR001878">
    <property type="entry name" value="Znf_CCHC"/>
</dbReference>
<keyword evidence="5" id="KW-1185">Reference proteome</keyword>
<evidence type="ECO:0000313" key="4">
    <source>
        <dbReference type="Ensembl" id="ENSAMXP00000041187.1"/>
    </source>
</evidence>
<feature type="region of interest" description="Disordered" evidence="2">
    <location>
        <begin position="395"/>
        <end position="422"/>
    </location>
</feature>
<protein>
    <recommendedName>
        <fullName evidence="3">CCHC-type domain-containing protein</fullName>
    </recommendedName>
</protein>
<dbReference type="GeneTree" id="ENSGT01030000234522"/>
<reference evidence="5" key="2">
    <citation type="journal article" date="2014" name="Nat. Commun.">
        <title>The cavefish genome reveals candidate genes for eye loss.</title>
        <authorList>
            <person name="McGaugh S.E."/>
            <person name="Gross J.B."/>
            <person name="Aken B."/>
            <person name="Blin M."/>
            <person name="Borowsky R."/>
            <person name="Chalopin D."/>
            <person name="Hinaux H."/>
            <person name="Jeffery W.R."/>
            <person name="Keene A."/>
            <person name="Ma L."/>
            <person name="Minx P."/>
            <person name="Murphy D."/>
            <person name="O'Quin K.E."/>
            <person name="Retaux S."/>
            <person name="Rohner N."/>
            <person name="Searle S.M."/>
            <person name="Stahl B.A."/>
            <person name="Tabin C."/>
            <person name="Volff J.N."/>
            <person name="Yoshizawa M."/>
            <person name="Warren W.C."/>
        </authorList>
    </citation>
    <scope>NUCLEOTIDE SEQUENCE [LARGE SCALE GENOMIC DNA]</scope>
    <source>
        <strain evidence="5">female</strain>
    </source>
</reference>
<dbReference type="GO" id="GO:0004190">
    <property type="term" value="F:aspartic-type endopeptidase activity"/>
    <property type="evidence" value="ECO:0007669"/>
    <property type="project" value="InterPro"/>
</dbReference>
<dbReference type="Pfam" id="PF14893">
    <property type="entry name" value="PNMA"/>
    <property type="match status" value="1"/>
</dbReference>
<organism evidence="4 5">
    <name type="scientific">Astyanax mexicanus</name>
    <name type="common">Blind cave fish</name>
    <name type="synonym">Astyanax fasciatus mexicanus</name>
    <dbReference type="NCBI Taxonomy" id="7994"/>
    <lineage>
        <taxon>Eukaryota</taxon>
        <taxon>Metazoa</taxon>
        <taxon>Chordata</taxon>
        <taxon>Craniata</taxon>
        <taxon>Vertebrata</taxon>
        <taxon>Euteleostomi</taxon>
        <taxon>Actinopterygii</taxon>
        <taxon>Neopterygii</taxon>
        <taxon>Teleostei</taxon>
        <taxon>Ostariophysi</taxon>
        <taxon>Characiformes</taxon>
        <taxon>Characoidei</taxon>
        <taxon>Acestrorhamphidae</taxon>
        <taxon>Acestrorhamphinae</taxon>
        <taxon>Astyanax</taxon>
    </lineage>
</organism>
<feature type="region of interest" description="Disordered" evidence="2">
    <location>
        <begin position="447"/>
        <end position="471"/>
    </location>
</feature>
<evidence type="ECO:0000313" key="5">
    <source>
        <dbReference type="Proteomes" id="UP000018467"/>
    </source>
</evidence>
<accession>A0A3B1JFJ8</accession>
<dbReference type="GO" id="GO:0008270">
    <property type="term" value="F:zinc ion binding"/>
    <property type="evidence" value="ECO:0007669"/>
    <property type="project" value="UniProtKB-KW"/>
</dbReference>
<evidence type="ECO:0000256" key="2">
    <source>
        <dbReference type="SAM" id="MobiDB-lite"/>
    </source>
</evidence>